<dbReference type="PANTHER" id="PTHR22855:SF13">
    <property type="entry name" value="METHYLCROTONOYL-COA CARBOXYLASE BETA CHAIN, MITOCHONDRIAL"/>
    <property type="match status" value="1"/>
</dbReference>
<organism evidence="5 6">
    <name type="scientific">Aeromicrobium marinum DSM 15272</name>
    <dbReference type="NCBI Taxonomy" id="585531"/>
    <lineage>
        <taxon>Bacteria</taxon>
        <taxon>Bacillati</taxon>
        <taxon>Actinomycetota</taxon>
        <taxon>Actinomycetes</taxon>
        <taxon>Propionibacteriales</taxon>
        <taxon>Nocardioidaceae</taxon>
        <taxon>Aeromicrobium</taxon>
    </lineage>
</organism>
<dbReference type="Gene3D" id="3.90.226.10">
    <property type="entry name" value="2-enoyl-CoA Hydratase, Chain A, domain 1"/>
    <property type="match status" value="2"/>
</dbReference>
<comment type="similarity">
    <text evidence="1">Belongs to the AccD/PCCB family.</text>
</comment>
<dbReference type="RefSeq" id="WP_007079341.1">
    <property type="nucleotide sequence ID" value="NZ_CM001024.1"/>
</dbReference>
<dbReference type="eggNOG" id="COG4799">
    <property type="taxonomic scope" value="Bacteria"/>
</dbReference>
<dbReference type="GO" id="GO:0006552">
    <property type="term" value="P:L-leucine catabolic process"/>
    <property type="evidence" value="ECO:0007669"/>
    <property type="project" value="TreeGrafter"/>
</dbReference>
<dbReference type="SUPFAM" id="SSF52096">
    <property type="entry name" value="ClpP/crotonase"/>
    <property type="match status" value="2"/>
</dbReference>
<reference evidence="5" key="1">
    <citation type="submission" date="2010-08" db="EMBL/GenBank/DDBJ databases">
        <authorList>
            <person name="Muzny D."/>
            <person name="Qin X."/>
            <person name="Buhay C."/>
            <person name="Dugan-Rocha S."/>
            <person name="Ding Y."/>
            <person name="Chen G."/>
            <person name="Hawes A."/>
            <person name="Holder M."/>
            <person name="Jhangiani S."/>
            <person name="Johnson A."/>
            <person name="Khan Z."/>
            <person name="Li Z."/>
            <person name="Liu W."/>
            <person name="Liu X."/>
            <person name="Perez L."/>
            <person name="Shen H."/>
            <person name="Wang Q."/>
            <person name="Watt J."/>
            <person name="Xi L."/>
            <person name="Xin Y."/>
            <person name="Zhou J."/>
            <person name="Deng J."/>
            <person name="Jiang H."/>
            <person name="Liu Y."/>
            <person name="Qu J."/>
            <person name="Song X.-Z."/>
            <person name="Zhang L."/>
            <person name="Villasana D."/>
            <person name="Johnson A."/>
            <person name="Liu J."/>
            <person name="Liyanage D."/>
            <person name="Lorensuhewa L."/>
            <person name="Robinson T."/>
            <person name="Song A."/>
            <person name="Song B.-B."/>
            <person name="Dinh H."/>
            <person name="Thornton R."/>
            <person name="Coyle M."/>
            <person name="Francisco L."/>
            <person name="Jackson L."/>
            <person name="Javaid M."/>
            <person name="Korchina V."/>
            <person name="Kovar C."/>
            <person name="Mata R."/>
            <person name="Mathew T."/>
            <person name="Ngo R."/>
            <person name="Nguyen L."/>
            <person name="Nguyen N."/>
            <person name="Okwuonu G."/>
            <person name="Ongeri F."/>
            <person name="Pham C."/>
            <person name="Simmons D."/>
            <person name="Wilczek-Boney K."/>
            <person name="Hale W."/>
            <person name="Jakkamsetti A."/>
            <person name="Pham P."/>
            <person name="Ruth R."/>
            <person name="San Lucas F."/>
            <person name="Warren J."/>
            <person name="Zhang J."/>
            <person name="Zhao Z."/>
            <person name="Zhou C."/>
            <person name="Zhu D."/>
            <person name="Lee S."/>
            <person name="Bess C."/>
            <person name="Blankenburg K."/>
            <person name="Forbes L."/>
            <person name="Fu Q."/>
            <person name="Gubbala S."/>
            <person name="Hirani K."/>
            <person name="Jayaseelan J.C."/>
            <person name="Lara F."/>
            <person name="Munidasa M."/>
            <person name="Palculict T."/>
            <person name="Patil S."/>
            <person name="Pu L.-L."/>
            <person name="Saada N."/>
            <person name="Tang L."/>
            <person name="Weissenberger G."/>
            <person name="Zhu Y."/>
            <person name="Hemphill L."/>
            <person name="Shang Y."/>
            <person name="Youmans B."/>
            <person name="Ayvaz T."/>
            <person name="Ross M."/>
            <person name="Santibanez J."/>
            <person name="Aqrawi P."/>
            <person name="Gross S."/>
            <person name="Joshi V."/>
            <person name="Fowler G."/>
            <person name="Nazareth L."/>
            <person name="Reid J."/>
            <person name="Worley K."/>
            <person name="Petrosino J."/>
            <person name="Highlander S."/>
            <person name="Gibbs R."/>
        </authorList>
    </citation>
    <scope>NUCLEOTIDE SEQUENCE [LARGE SCALE GENOMIC DNA]</scope>
    <source>
        <strain evidence="5">DSM 15272</strain>
    </source>
</reference>
<protein>
    <submittedName>
        <fullName evidence="5">Carboxyl transferase domain protein</fullName>
    </submittedName>
</protein>
<dbReference type="PROSITE" id="PS50980">
    <property type="entry name" value="COA_CT_NTER"/>
    <property type="match status" value="1"/>
</dbReference>
<dbReference type="FunFam" id="3.90.226.10:FF:000007">
    <property type="entry name" value="Methylcrotonoyl-CoA carboxylase subunit beta"/>
    <property type="match status" value="1"/>
</dbReference>
<dbReference type="InterPro" id="IPR034733">
    <property type="entry name" value="AcCoA_carboxyl_beta"/>
</dbReference>
<evidence type="ECO:0000256" key="1">
    <source>
        <dbReference type="ARBA" id="ARBA00006102"/>
    </source>
</evidence>
<comment type="pathway">
    <text evidence="2">Amino-acid degradation; L-leucine degradation.</text>
</comment>
<dbReference type="STRING" id="585531.HMPREF0063_10463"/>
<dbReference type="Proteomes" id="UP000003111">
    <property type="component" value="Unassembled WGS sequence"/>
</dbReference>
<name>E2S8V5_9ACTN</name>
<feature type="domain" description="CoA carboxyltransferase C-terminal" evidence="4">
    <location>
        <begin position="267"/>
        <end position="527"/>
    </location>
</feature>
<dbReference type="InterPro" id="IPR011763">
    <property type="entry name" value="COA_CT_C"/>
</dbReference>
<evidence type="ECO:0000259" key="3">
    <source>
        <dbReference type="PROSITE" id="PS50980"/>
    </source>
</evidence>
<dbReference type="InterPro" id="IPR045190">
    <property type="entry name" value="MCCB/AccD1-like"/>
</dbReference>
<proteinExistence type="inferred from homology"/>
<feature type="domain" description="CoA carboxyltransferase N-terminal" evidence="3">
    <location>
        <begin position="11"/>
        <end position="272"/>
    </location>
</feature>
<sequence length="527" mass="56528">MTTPPSTTADLHALVGDLHERLARARLGGPEASRERHVGRGKLLARDRIDRLLDPGSPFLEIGALAATGMYTDDDGRDTVPSAGIVTGIGRVEGRDCVVVANDATVKGGTYYGITVKKHLRAQTVARENRLPCIYLVDSGGAFLPEQDDVFPDQHHFGRIFYNQATMSSEGIPQIAAVMGSCTAGGAYVPAMSDETVIVREQGTIFLAGPPLVKAATGEVVSAEDLGGGEVHARRSGVVDHLAEDDVEALDIVRSIVATLPRLEVEPPEEPVPPRLDGSGLVDVVPPDNRTPYDVREVIRRIVDDSRLHEFKPLYGDTLVTGFAHIWGFPVAIVANNGILFGESAVKGAHFVQLADQRGIPLVFLQNIAGFMVGRDAENAGIAKDGAKMVTAVATCRVPKFTVVIGGSHGAGNYGMCGRAYDPRFLWMWPNARISVMGPEQAAAVLATVRRDGIESRGGTWSAEEEAAFKAPVLEQFTEQSSPYYSTARLWDDGVIDPADTRRVLGTGLQVAARTPTPDGRFGLFRM</sequence>
<accession>E2S8V5</accession>
<dbReference type="InterPro" id="IPR011762">
    <property type="entry name" value="COA_CT_N"/>
</dbReference>
<dbReference type="FunFam" id="3.90.226.10:FF:000004">
    <property type="entry name" value="Methylcrotonoyl-CoA carboxylase beta chain"/>
    <property type="match status" value="1"/>
</dbReference>
<dbReference type="GO" id="GO:0016740">
    <property type="term" value="F:transferase activity"/>
    <property type="evidence" value="ECO:0007669"/>
    <property type="project" value="UniProtKB-KW"/>
</dbReference>
<dbReference type="EMBL" id="ACLF03000002">
    <property type="protein sequence ID" value="EFQ84610.1"/>
    <property type="molecule type" value="Genomic_DNA"/>
</dbReference>
<keyword evidence="5" id="KW-0808">Transferase</keyword>
<dbReference type="AlphaFoldDB" id="E2S8V5"/>
<dbReference type="InterPro" id="IPR029045">
    <property type="entry name" value="ClpP/crotonase-like_dom_sf"/>
</dbReference>
<evidence type="ECO:0000313" key="6">
    <source>
        <dbReference type="Proteomes" id="UP000003111"/>
    </source>
</evidence>
<comment type="caution">
    <text evidence="5">The sequence shown here is derived from an EMBL/GenBank/DDBJ whole genome shotgun (WGS) entry which is preliminary data.</text>
</comment>
<dbReference type="Pfam" id="PF01039">
    <property type="entry name" value="Carboxyl_trans"/>
    <property type="match status" value="1"/>
</dbReference>
<gene>
    <name evidence="5" type="ORF">HMPREF0063_10463</name>
</gene>
<dbReference type="GO" id="GO:0004485">
    <property type="term" value="F:methylcrotonoyl-CoA carboxylase activity"/>
    <property type="evidence" value="ECO:0007669"/>
    <property type="project" value="TreeGrafter"/>
</dbReference>
<evidence type="ECO:0000313" key="5">
    <source>
        <dbReference type="EMBL" id="EFQ84610.1"/>
    </source>
</evidence>
<dbReference type="HOGENOM" id="CLU_018822_0_1_11"/>
<dbReference type="PROSITE" id="PS50989">
    <property type="entry name" value="COA_CT_CTER"/>
    <property type="match status" value="1"/>
</dbReference>
<dbReference type="PANTHER" id="PTHR22855">
    <property type="entry name" value="ACETYL, PROPIONYL, PYRUVATE, AND GLUTACONYL CARBOXYLASE-RELATED"/>
    <property type="match status" value="1"/>
</dbReference>
<dbReference type="GO" id="GO:1905202">
    <property type="term" value="C:methylcrotonoyl-CoA carboxylase complex"/>
    <property type="evidence" value="ECO:0007669"/>
    <property type="project" value="TreeGrafter"/>
</dbReference>
<evidence type="ECO:0000256" key="2">
    <source>
        <dbReference type="ARBA" id="ARBA00046317"/>
    </source>
</evidence>
<keyword evidence="6" id="KW-1185">Reference proteome</keyword>
<evidence type="ECO:0000259" key="4">
    <source>
        <dbReference type="PROSITE" id="PS50989"/>
    </source>
</evidence>